<dbReference type="SUPFAM" id="SSF48726">
    <property type="entry name" value="Immunoglobulin"/>
    <property type="match status" value="1"/>
</dbReference>
<accession>A0ABQ9V6X4</accession>
<dbReference type="EMBL" id="JASSZA010000008">
    <property type="protein sequence ID" value="KAK2104967.1"/>
    <property type="molecule type" value="Genomic_DNA"/>
</dbReference>
<dbReference type="SUPFAM" id="SSF50729">
    <property type="entry name" value="PH domain-like"/>
    <property type="match status" value="1"/>
</dbReference>
<dbReference type="InterPro" id="IPR036179">
    <property type="entry name" value="Ig-like_dom_sf"/>
</dbReference>
<feature type="region of interest" description="Disordered" evidence="2">
    <location>
        <begin position="258"/>
        <end position="277"/>
    </location>
</feature>
<dbReference type="InterPro" id="IPR013783">
    <property type="entry name" value="Ig-like_fold"/>
</dbReference>
<dbReference type="Proteomes" id="UP001266305">
    <property type="component" value="Unassembled WGS sequence"/>
</dbReference>
<dbReference type="InterPro" id="IPR050199">
    <property type="entry name" value="IgHV"/>
</dbReference>
<organism evidence="3 4">
    <name type="scientific">Saguinus oedipus</name>
    <name type="common">Cotton-top tamarin</name>
    <name type="synonym">Oedipomidas oedipus</name>
    <dbReference type="NCBI Taxonomy" id="9490"/>
    <lineage>
        <taxon>Eukaryota</taxon>
        <taxon>Metazoa</taxon>
        <taxon>Chordata</taxon>
        <taxon>Craniata</taxon>
        <taxon>Vertebrata</taxon>
        <taxon>Euteleostomi</taxon>
        <taxon>Mammalia</taxon>
        <taxon>Eutheria</taxon>
        <taxon>Euarchontoglires</taxon>
        <taxon>Primates</taxon>
        <taxon>Haplorrhini</taxon>
        <taxon>Platyrrhini</taxon>
        <taxon>Cebidae</taxon>
        <taxon>Callitrichinae</taxon>
        <taxon>Saguinus</taxon>
    </lineage>
</organism>
<gene>
    <name evidence="3" type="ORF">P7K49_018823</name>
</gene>
<sequence>MPGKGLEWMGMIDPGDSDTRYSPSFQGHITTSADKSTSTAYLQWSSLKATDTAMYYCVRDTVTGKFPGVGETQDANTAVSSGVAVSTSAAAQQYSTQNALPAIAEATCHNRETPPIQRLTISRDNTQFMLYMQMSSLRTKNTAADNRAGDMSPGHPRGPTEWSGAGADPSASRHIFHTGSRCRRCGKRAGDAWSDQRWRQNSPFSPEPMSSRLTPTSGRTGSWERAAVTVSSFYDVTRNRHGMVSVGGAKATVTSTIAPNTTFPKTPQKSGQGPTAEPARCLVWGFPEQQLTTLAEKFQELKEAAEMPKDKAGENRDLESRFPMIWA</sequence>
<feature type="region of interest" description="Disordered" evidence="2">
    <location>
        <begin position="191"/>
        <end position="220"/>
    </location>
</feature>
<evidence type="ECO:0000313" key="3">
    <source>
        <dbReference type="EMBL" id="KAK2104967.1"/>
    </source>
</evidence>
<dbReference type="PANTHER" id="PTHR23266">
    <property type="entry name" value="IMMUNOGLOBULIN HEAVY CHAIN"/>
    <property type="match status" value="1"/>
</dbReference>
<protein>
    <recommendedName>
        <fullName evidence="5">Immunoglobulin V-set domain-containing protein</fullName>
    </recommendedName>
</protein>
<evidence type="ECO:0008006" key="5">
    <source>
        <dbReference type="Google" id="ProtNLM"/>
    </source>
</evidence>
<evidence type="ECO:0000256" key="1">
    <source>
        <dbReference type="ARBA" id="ARBA00023319"/>
    </source>
</evidence>
<evidence type="ECO:0000313" key="4">
    <source>
        <dbReference type="Proteomes" id="UP001266305"/>
    </source>
</evidence>
<proteinExistence type="predicted"/>
<keyword evidence="1" id="KW-0393">Immunoglobulin domain</keyword>
<reference evidence="3 4" key="1">
    <citation type="submission" date="2023-05" db="EMBL/GenBank/DDBJ databases">
        <title>B98-5 Cell Line De Novo Hybrid Assembly: An Optical Mapping Approach.</title>
        <authorList>
            <person name="Kananen K."/>
            <person name="Auerbach J.A."/>
            <person name="Kautto E."/>
            <person name="Blachly J.S."/>
        </authorList>
    </citation>
    <scope>NUCLEOTIDE SEQUENCE [LARGE SCALE GENOMIC DNA]</scope>
    <source>
        <strain evidence="3">B95-8</strain>
        <tissue evidence="3">Cell line</tissue>
    </source>
</reference>
<name>A0ABQ9V6X4_SAGOE</name>
<dbReference type="Gene3D" id="2.60.40.10">
    <property type="entry name" value="Immunoglobulins"/>
    <property type="match status" value="1"/>
</dbReference>
<evidence type="ECO:0000256" key="2">
    <source>
        <dbReference type="SAM" id="MobiDB-lite"/>
    </source>
</evidence>
<feature type="compositionally biased region" description="Polar residues" evidence="2">
    <location>
        <begin position="211"/>
        <end position="220"/>
    </location>
</feature>
<keyword evidence="4" id="KW-1185">Reference proteome</keyword>
<comment type="caution">
    <text evidence="3">The sequence shown here is derived from an EMBL/GenBank/DDBJ whole genome shotgun (WGS) entry which is preliminary data.</text>
</comment>
<feature type="region of interest" description="Disordered" evidence="2">
    <location>
        <begin position="144"/>
        <end position="171"/>
    </location>
</feature>
<feature type="compositionally biased region" description="Polar residues" evidence="2">
    <location>
        <begin position="258"/>
        <end position="273"/>
    </location>
</feature>